<reference evidence="1 2" key="1">
    <citation type="submission" date="2024-06" db="EMBL/GenBank/DDBJ databases">
        <authorList>
            <person name="Kim D.-U."/>
        </authorList>
    </citation>
    <scope>NUCLEOTIDE SEQUENCE [LARGE SCALE GENOMIC DNA]</scope>
    <source>
        <strain evidence="1 2">KACC15460</strain>
    </source>
</reference>
<dbReference type="RefSeq" id="WP_354459385.1">
    <property type="nucleotide sequence ID" value="NZ_JBEWSZ010000001.1"/>
</dbReference>
<dbReference type="Proteomes" id="UP001548832">
    <property type="component" value="Unassembled WGS sequence"/>
</dbReference>
<organism evidence="1 2">
    <name type="scientific">Mesorhizobium shangrilense</name>
    <dbReference type="NCBI Taxonomy" id="460060"/>
    <lineage>
        <taxon>Bacteria</taxon>
        <taxon>Pseudomonadati</taxon>
        <taxon>Pseudomonadota</taxon>
        <taxon>Alphaproteobacteria</taxon>
        <taxon>Hyphomicrobiales</taxon>
        <taxon>Phyllobacteriaceae</taxon>
        <taxon>Mesorhizobium</taxon>
    </lineage>
</organism>
<evidence type="ECO:0000313" key="2">
    <source>
        <dbReference type="Proteomes" id="UP001548832"/>
    </source>
</evidence>
<proteinExistence type="predicted"/>
<evidence type="ECO:0008006" key="3">
    <source>
        <dbReference type="Google" id="ProtNLM"/>
    </source>
</evidence>
<name>A0ABV2DBF5_9HYPH</name>
<accession>A0ABV2DBF5</accession>
<protein>
    <recommendedName>
        <fullName evidence="3">JmjC domain-containing protein</fullName>
    </recommendedName>
</protein>
<keyword evidence="2" id="KW-1185">Reference proteome</keyword>
<dbReference type="Gene3D" id="2.60.120.650">
    <property type="entry name" value="Cupin"/>
    <property type="match status" value="1"/>
</dbReference>
<comment type="caution">
    <text evidence="1">The sequence shown here is derived from an EMBL/GenBank/DDBJ whole genome shotgun (WGS) entry which is preliminary data.</text>
</comment>
<gene>
    <name evidence="1" type="ORF">ABVQ20_10255</name>
</gene>
<dbReference type="SUPFAM" id="SSF51197">
    <property type="entry name" value="Clavaminate synthase-like"/>
    <property type="match status" value="1"/>
</dbReference>
<sequence>MWDGGQEALWESLSKARSFDASIDLSRIDFDHMMARYVPPRGYSRERLFKAMADREPAVLAGYPSPVRPPLDVLGLCDAARSIVKRMAESSDESTYSVTMRADGRRVQLRPREIAELWHKQTEVFGISDLYIRNTFMEELIDPSGLSNFNLLLKASHGARSQEMFSFVISAEGMVTDSHSDDPDSSNFCLEGRKLWIFWDTYAGLAAGLQDAERLLLTTIPRFDIKAWLSMPSARWCIVGPNDTLFLPANFTHKVITLENYIGVGGFYVSLPNCLSLIADWIYRGPLWSKLDRKSSKAMLIGDISLAVQKTILRLRDCSPAVGQALGYGFLDLSAQNVIRRLPRSQMAMLWSDPRFRNIAENIAAPWPLSNDLPLAFQLGNSPSRRS</sequence>
<evidence type="ECO:0000313" key="1">
    <source>
        <dbReference type="EMBL" id="MET2827355.1"/>
    </source>
</evidence>
<dbReference type="EMBL" id="JBEWSZ010000001">
    <property type="protein sequence ID" value="MET2827355.1"/>
    <property type="molecule type" value="Genomic_DNA"/>
</dbReference>